<gene>
    <name evidence="2" type="ORF">FC85_GL001842</name>
</gene>
<evidence type="ECO:0000259" key="1">
    <source>
        <dbReference type="Pfam" id="PF06172"/>
    </source>
</evidence>
<dbReference type="CDD" id="cd06121">
    <property type="entry name" value="cupin_YML079wp"/>
    <property type="match status" value="1"/>
</dbReference>
<dbReference type="InterPro" id="IPR014710">
    <property type="entry name" value="RmlC-like_jellyroll"/>
</dbReference>
<dbReference type="InterPro" id="IPR039935">
    <property type="entry name" value="YML079W-like"/>
</dbReference>
<dbReference type="InterPro" id="IPR009327">
    <property type="entry name" value="Cupin_DUF985"/>
</dbReference>
<protein>
    <submittedName>
        <fullName evidence="2">Cupin family protein</fullName>
    </submittedName>
</protein>
<sequence>MTTKEDYIRQFQLTPHPEGGWYQQIYHSEDKYFDLESGGQRYRYTSIYFLLDSTSPSHFHRLNHDELWYFHAGQGITIHCISPNGHYQAVKLGQNIQSGERLQFKVPKETIFASEVSDSNSFGFVSCMVAPGFDYRDFELLSKEKLLARYPQHRSVIDRLAVDDTNQ</sequence>
<accession>A0A0R1S6X2</accession>
<dbReference type="SUPFAM" id="SSF51182">
    <property type="entry name" value="RmlC-like cupins"/>
    <property type="match status" value="1"/>
</dbReference>
<dbReference type="Gene3D" id="2.60.120.10">
    <property type="entry name" value="Jelly Rolls"/>
    <property type="match status" value="1"/>
</dbReference>
<dbReference type="PANTHER" id="PTHR33387">
    <property type="entry name" value="RMLC-LIKE JELLY ROLL FOLD PROTEIN"/>
    <property type="match status" value="1"/>
</dbReference>
<dbReference type="EMBL" id="AZEY01000107">
    <property type="protein sequence ID" value="KRL62602.1"/>
    <property type="molecule type" value="Genomic_DNA"/>
</dbReference>
<dbReference type="AlphaFoldDB" id="A0A0R1S6X2"/>
<dbReference type="PATRIC" id="fig|1423739.3.peg.1927"/>
<organism evidence="2 3">
    <name type="scientific">Lentilactobacillus diolivorans DSM 14421</name>
    <dbReference type="NCBI Taxonomy" id="1423739"/>
    <lineage>
        <taxon>Bacteria</taxon>
        <taxon>Bacillati</taxon>
        <taxon>Bacillota</taxon>
        <taxon>Bacilli</taxon>
        <taxon>Lactobacillales</taxon>
        <taxon>Lactobacillaceae</taxon>
        <taxon>Lentilactobacillus</taxon>
    </lineage>
</organism>
<proteinExistence type="predicted"/>
<name>A0A0R1S6X2_9LACO</name>
<evidence type="ECO:0000313" key="2">
    <source>
        <dbReference type="EMBL" id="KRL62602.1"/>
    </source>
</evidence>
<dbReference type="Proteomes" id="UP000052013">
    <property type="component" value="Unassembled WGS sequence"/>
</dbReference>
<dbReference type="STRING" id="1423739.FC85_GL001842"/>
<dbReference type="RefSeq" id="WP_057866140.1">
    <property type="nucleotide sequence ID" value="NZ_AZEY01000107.1"/>
</dbReference>
<feature type="domain" description="DUF985" evidence="1">
    <location>
        <begin position="6"/>
        <end position="141"/>
    </location>
</feature>
<dbReference type="Pfam" id="PF06172">
    <property type="entry name" value="Cupin_5"/>
    <property type="match status" value="1"/>
</dbReference>
<reference evidence="2 3" key="1">
    <citation type="journal article" date="2015" name="Genome Announc.">
        <title>Expanding the biotechnology potential of lactobacilli through comparative genomics of 213 strains and associated genera.</title>
        <authorList>
            <person name="Sun Z."/>
            <person name="Harris H.M."/>
            <person name="McCann A."/>
            <person name="Guo C."/>
            <person name="Argimon S."/>
            <person name="Zhang W."/>
            <person name="Yang X."/>
            <person name="Jeffery I.B."/>
            <person name="Cooney J.C."/>
            <person name="Kagawa T.F."/>
            <person name="Liu W."/>
            <person name="Song Y."/>
            <person name="Salvetti E."/>
            <person name="Wrobel A."/>
            <person name="Rasinkangas P."/>
            <person name="Parkhill J."/>
            <person name="Rea M.C."/>
            <person name="O'Sullivan O."/>
            <person name="Ritari J."/>
            <person name="Douillard F.P."/>
            <person name="Paul Ross R."/>
            <person name="Yang R."/>
            <person name="Briner A.E."/>
            <person name="Felis G.E."/>
            <person name="de Vos W.M."/>
            <person name="Barrangou R."/>
            <person name="Klaenhammer T.R."/>
            <person name="Caufield P.W."/>
            <person name="Cui Y."/>
            <person name="Zhang H."/>
            <person name="O'Toole P.W."/>
        </authorList>
    </citation>
    <scope>NUCLEOTIDE SEQUENCE [LARGE SCALE GENOMIC DNA]</scope>
    <source>
        <strain evidence="2 3">DSM 14421</strain>
    </source>
</reference>
<dbReference type="PANTHER" id="PTHR33387:SF3">
    <property type="entry name" value="DUF985 DOMAIN-CONTAINING PROTEIN"/>
    <property type="match status" value="1"/>
</dbReference>
<comment type="caution">
    <text evidence="2">The sequence shown here is derived from an EMBL/GenBank/DDBJ whole genome shotgun (WGS) entry which is preliminary data.</text>
</comment>
<evidence type="ECO:0000313" key="3">
    <source>
        <dbReference type="Proteomes" id="UP000052013"/>
    </source>
</evidence>
<dbReference type="InterPro" id="IPR011051">
    <property type="entry name" value="RmlC_Cupin_sf"/>
</dbReference>